<dbReference type="Proteomes" id="UP000183832">
    <property type="component" value="Unassembled WGS sequence"/>
</dbReference>
<sequence>MKKTQKSLVSLYFFVFAIAMITEHMRIIATRDFSCDFYYDEIGHLLCLKLGCSASHRFHRRVSLLVCLLILAESD</sequence>
<reference evidence="1 2" key="1">
    <citation type="submission" date="2015-04" db="EMBL/GenBank/DDBJ databases">
        <authorList>
            <person name="Syromyatnikov M.Y."/>
            <person name="Popov V.N."/>
        </authorList>
    </citation>
    <scope>NUCLEOTIDE SEQUENCE [LARGE SCALE GENOMIC DNA]</scope>
</reference>
<organism evidence="1 2">
    <name type="scientific">Clunio marinus</name>
    <dbReference type="NCBI Taxonomy" id="568069"/>
    <lineage>
        <taxon>Eukaryota</taxon>
        <taxon>Metazoa</taxon>
        <taxon>Ecdysozoa</taxon>
        <taxon>Arthropoda</taxon>
        <taxon>Hexapoda</taxon>
        <taxon>Insecta</taxon>
        <taxon>Pterygota</taxon>
        <taxon>Neoptera</taxon>
        <taxon>Endopterygota</taxon>
        <taxon>Diptera</taxon>
        <taxon>Nematocera</taxon>
        <taxon>Chironomoidea</taxon>
        <taxon>Chironomidae</taxon>
        <taxon>Clunio</taxon>
    </lineage>
</organism>
<proteinExistence type="predicted"/>
<evidence type="ECO:0000313" key="2">
    <source>
        <dbReference type="Proteomes" id="UP000183832"/>
    </source>
</evidence>
<dbReference type="AlphaFoldDB" id="A0A1J1HW24"/>
<evidence type="ECO:0000313" key="1">
    <source>
        <dbReference type="EMBL" id="CRK92221.1"/>
    </source>
</evidence>
<accession>A0A1J1HW24</accession>
<protein>
    <submittedName>
        <fullName evidence="1">CLUMA_CG005832, isoform A</fullName>
    </submittedName>
</protein>
<dbReference type="EMBL" id="CVRI01000024">
    <property type="protein sequence ID" value="CRK92221.1"/>
    <property type="molecule type" value="Genomic_DNA"/>
</dbReference>
<keyword evidence="2" id="KW-1185">Reference proteome</keyword>
<name>A0A1J1HW24_9DIPT</name>
<gene>
    <name evidence="1" type="ORF">CLUMA_CG005832</name>
</gene>